<feature type="compositionally biased region" description="Polar residues" evidence="1">
    <location>
        <begin position="270"/>
        <end position="280"/>
    </location>
</feature>
<feature type="compositionally biased region" description="Low complexity" evidence="1">
    <location>
        <begin position="539"/>
        <end position="558"/>
    </location>
</feature>
<feature type="compositionally biased region" description="Low complexity" evidence="1">
    <location>
        <begin position="393"/>
        <end position="403"/>
    </location>
</feature>
<proteinExistence type="predicted"/>
<feature type="compositionally biased region" description="Basic and acidic residues" evidence="1">
    <location>
        <begin position="303"/>
        <end position="314"/>
    </location>
</feature>
<accession>A0ABD2IC81</accession>
<evidence type="ECO:0000313" key="3">
    <source>
        <dbReference type="Proteomes" id="UP001620645"/>
    </source>
</evidence>
<feature type="region of interest" description="Disordered" evidence="1">
    <location>
        <begin position="794"/>
        <end position="845"/>
    </location>
</feature>
<feature type="region of interest" description="Disordered" evidence="1">
    <location>
        <begin position="728"/>
        <end position="770"/>
    </location>
</feature>
<feature type="compositionally biased region" description="Polar residues" evidence="1">
    <location>
        <begin position="756"/>
        <end position="766"/>
    </location>
</feature>
<dbReference type="Proteomes" id="UP001620645">
    <property type="component" value="Unassembled WGS sequence"/>
</dbReference>
<feature type="region of interest" description="Disordered" evidence="1">
    <location>
        <begin position="302"/>
        <end position="327"/>
    </location>
</feature>
<dbReference type="EMBL" id="JBICCN010000356">
    <property type="protein sequence ID" value="KAL3074835.1"/>
    <property type="molecule type" value="Genomic_DNA"/>
</dbReference>
<feature type="region of interest" description="Disordered" evidence="1">
    <location>
        <begin position="219"/>
        <end position="283"/>
    </location>
</feature>
<gene>
    <name evidence="2" type="ORF">niasHS_014280</name>
</gene>
<evidence type="ECO:0000313" key="2">
    <source>
        <dbReference type="EMBL" id="KAL3074835.1"/>
    </source>
</evidence>
<keyword evidence="3" id="KW-1185">Reference proteome</keyword>
<feature type="compositionally biased region" description="Low complexity" evidence="1">
    <location>
        <begin position="730"/>
        <end position="755"/>
    </location>
</feature>
<feature type="region of interest" description="Disordered" evidence="1">
    <location>
        <begin position="535"/>
        <end position="599"/>
    </location>
</feature>
<feature type="region of interest" description="Disordered" evidence="1">
    <location>
        <begin position="379"/>
        <end position="444"/>
    </location>
</feature>
<feature type="region of interest" description="Disordered" evidence="1">
    <location>
        <begin position="173"/>
        <end position="194"/>
    </location>
</feature>
<evidence type="ECO:0000256" key="1">
    <source>
        <dbReference type="SAM" id="MobiDB-lite"/>
    </source>
</evidence>
<sequence length="857" mass="88845">MIMSSSSTTSSSSSSQSAIGGGAIVERIQRVELLRAELDRSLKMAAAAASLNSATAKRSPLCILFRAADSVHIQFSGSARSSSIDLFAKPRSAAVTAPSSAGNAITGAISRFTVSPTPNAVPPAAFGSGDSPKFCNNDRGTGSQVTTALLPRSLSSLSVLTTATSAAEVAANANNNRHGDDGGGGANNGRAGGDNAAAASAAIAAAELLAPPPPIVAAEKDEEKDSNGKTTSTVDFVVPPPSSIDGREEDGAETVPPSKPSPVAEGTMSVAASSPATSVDSGVASPGAAADYLLLNGSSSSLRAKESTATDKSEQYNNTNKSANSPCWATVPRTRRRIFNFGTIISGDINGTASNGSPLIDALTLSSTMSSCSNICTTTTGASAEPQKTGQHSSMSSMAPMPSLTLQRPPLKKKYGQPNTTTDCEQQSLSQLCQPSSNVSSSSSPYGYNNVNSFNSMATTVNGNAASLVAPLSPPKTGPSGPQVAIVSAKLIITSNGIEKEGDQMSTAASAARRTPLSVVQTAGGAVHRQLSDSMCYKSGHNSNGSGNENNDGGADSDTTLDRSAAYCGDGLPPRSATMPPLRSILKKPRAPQPPSPVPANNDTTLLMMMKMAFANGSAASGQQQLQQHQQPNRFTMVPSPMPRNHLRRVPTRLVLERSVSDSVLDDAAIPDDQFSALQHSAAAAFNASILRRLSSSSSTMSPGGGLLGSFDEQLEDNIVDNKTEQFMHQQQQGSNGNGGNNSSSSSSCPSSCSSETIDTDGSAQSAAPAPIVKKRVSFSECVHARYFRSNSSILGQKKKNEKKSRKRTSRRCNSDIVHPSDEVSSQQQQSSSSSTLSQHNHHNDCDESCPWIVWKH</sequence>
<dbReference type="AlphaFoldDB" id="A0ABD2IC81"/>
<feature type="compositionally biased region" description="Basic residues" evidence="1">
    <location>
        <begin position="797"/>
        <end position="811"/>
    </location>
</feature>
<comment type="caution">
    <text evidence="2">The sequence shown here is derived from an EMBL/GenBank/DDBJ whole genome shotgun (WGS) entry which is preliminary data.</text>
</comment>
<feature type="compositionally biased region" description="Low complexity" evidence="1">
    <location>
        <begin position="825"/>
        <end position="839"/>
    </location>
</feature>
<feature type="compositionally biased region" description="Polar residues" evidence="1">
    <location>
        <begin position="315"/>
        <end position="327"/>
    </location>
</feature>
<protein>
    <submittedName>
        <fullName evidence="2">Uncharacterized protein</fullName>
    </submittedName>
</protein>
<name>A0ABD2IC81_HETSC</name>
<organism evidence="2 3">
    <name type="scientific">Heterodera schachtii</name>
    <name type="common">Sugarbeet cyst nematode worm</name>
    <name type="synonym">Tylenchus schachtii</name>
    <dbReference type="NCBI Taxonomy" id="97005"/>
    <lineage>
        <taxon>Eukaryota</taxon>
        <taxon>Metazoa</taxon>
        <taxon>Ecdysozoa</taxon>
        <taxon>Nematoda</taxon>
        <taxon>Chromadorea</taxon>
        <taxon>Rhabditida</taxon>
        <taxon>Tylenchina</taxon>
        <taxon>Tylenchomorpha</taxon>
        <taxon>Tylenchoidea</taxon>
        <taxon>Heteroderidae</taxon>
        <taxon>Heteroderinae</taxon>
        <taxon>Heterodera</taxon>
    </lineage>
</organism>
<feature type="compositionally biased region" description="Polar residues" evidence="1">
    <location>
        <begin position="379"/>
        <end position="392"/>
    </location>
</feature>
<reference evidence="2 3" key="1">
    <citation type="submission" date="2024-10" db="EMBL/GenBank/DDBJ databases">
        <authorList>
            <person name="Kim D."/>
        </authorList>
    </citation>
    <scope>NUCLEOTIDE SEQUENCE [LARGE SCALE GENOMIC DNA]</scope>
    <source>
        <strain evidence="2">Taebaek</strain>
    </source>
</reference>
<feature type="compositionally biased region" description="Gly residues" evidence="1">
    <location>
        <begin position="182"/>
        <end position="192"/>
    </location>
</feature>
<feature type="compositionally biased region" description="Low complexity" evidence="1">
    <location>
        <begin position="426"/>
        <end position="444"/>
    </location>
</feature>